<keyword evidence="2" id="KW-1185">Reference proteome</keyword>
<proteinExistence type="predicted"/>
<name>A0A9P1A0P9_CUSEU</name>
<dbReference type="SUPFAM" id="SSF54001">
    <property type="entry name" value="Cysteine proteinases"/>
    <property type="match status" value="1"/>
</dbReference>
<dbReference type="AlphaFoldDB" id="A0A9P1A0P9"/>
<dbReference type="Gene3D" id="3.40.395.10">
    <property type="entry name" value="Adenoviral Proteinase, Chain A"/>
    <property type="match status" value="1"/>
</dbReference>
<dbReference type="OrthoDB" id="1869436at2759"/>
<dbReference type="EMBL" id="CAMAPE010000082">
    <property type="protein sequence ID" value="CAH9120007.1"/>
    <property type="molecule type" value="Genomic_DNA"/>
</dbReference>
<feature type="non-terminal residue" evidence="1">
    <location>
        <position position="192"/>
    </location>
</feature>
<reference evidence="1" key="1">
    <citation type="submission" date="2022-07" db="EMBL/GenBank/DDBJ databases">
        <authorList>
            <person name="Macas J."/>
            <person name="Novak P."/>
            <person name="Neumann P."/>
        </authorList>
    </citation>
    <scope>NUCLEOTIDE SEQUENCE</scope>
</reference>
<protein>
    <recommendedName>
        <fullName evidence="3">Ubiquitin-like protease family profile domain-containing protein</fullName>
    </recommendedName>
</protein>
<sequence>MSSLDPNCPSSVDVSGMSREFQLAKTIAIGLHAGEVIDVNVDADIVGMQYGFQICQEEIVRFLKMESLDICAVTLFCICLYQQLDLKANKMFGLLCPNMVQQKTDDNDKIAYLSSTFLRGTKKYYLAPYYESCHWTLCVICPSSYEAFWFDSIDSQPSQDIKQIIEVSFKQAALKGRTSANRYSTTKWVICP</sequence>
<comment type="caution">
    <text evidence="1">The sequence shown here is derived from an EMBL/GenBank/DDBJ whole genome shotgun (WGS) entry which is preliminary data.</text>
</comment>
<dbReference type="Proteomes" id="UP001152484">
    <property type="component" value="Unassembled WGS sequence"/>
</dbReference>
<dbReference type="InterPro" id="IPR038765">
    <property type="entry name" value="Papain-like_cys_pep_sf"/>
</dbReference>
<gene>
    <name evidence="1" type="ORF">CEURO_LOCUS22567</name>
</gene>
<accession>A0A9P1A0P9</accession>
<evidence type="ECO:0000313" key="1">
    <source>
        <dbReference type="EMBL" id="CAH9120007.1"/>
    </source>
</evidence>
<evidence type="ECO:0000313" key="2">
    <source>
        <dbReference type="Proteomes" id="UP001152484"/>
    </source>
</evidence>
<organism evidence="1 2">
    <name type="scientific">Cuscuta europaea</name>
    <name type="common">European dodder</name>
    <dbReference type="NCBI Taxonomy" id="41803"/>
    <lineage>
        <taxon>Eukaryota</taxon>
        <taxon>Viridiplantae</taxon>
        <taxon>Streptophyta</taxon>
        <taxon>Embryophyta</taxon>
        <taxon>Tracheophyta</taxon>
        <taxon>Spermatophyta</taxon>
        <taxon>Magnoliopsida</taxon>
        <taxon>eudicotyledons</taxon>
        <taxon>Gunneridae</taxon>
        <taxon>Pentapetalae</taxon>
        <taxon>asterids</taxon>
        <taxon>lamiids</taxon>
        <taxon>Solanales</taxon>
        <taxon>Convolvulaceae</taxon>
        <taxon>Cuscuteae</taxon>
        <taxon>Cuscuta</taxon>
        <taxon>Cuscuta subgen. Cuscuta</taxon>
    </lineage>
</organism>
<evidence type="ECO:0008006" key="3">
    <source>
        <dbReference type="Google" id="ProtNLM"/>
    </source>
</evidence>